<evidence type="ECO:0000313" key="8">
    <source>
        <dbReference type="Proteomes" id="UP001597112"/>
    </source>
</evidence>
<dbReference type="InterPro" id="IPR022398">
    <property type="entry name" value="Peptidase_S8_His-AS"/>
</dbReference>
<gene>
    <name evidence="7" type="ORF">ACFQ21_25465</name>
</gene>
<keyword evidence="2 5" id="KW-0645">Protease</keyword>
<dbReference type="InterPro" id="IPR023828">
    <property type="entry name" value="Peptidase_S8_Ser-AS"/>
</dbReference>
<comment type="similarity">
    <text evidence="1 5">Belongs to the peptidase S8 family.</text>
</comment>
<evidence type="ECO:0000256" key="2">
    <source>
        <dbReference type="ARBA" id="ARBA00022670"/>
    </source>
</evidence>
<dbReference type="Proteomes" id="UP001597112">
    <property type="component" value="Unassembled WGS sequence"/>
</dbReference>
<accession>A0ABW3KAG0</accession>
<dbReference type="InterPro" id="IPR050131">
    <property type="entry name" value="Peptidase_S8_subtilisin-like"/>
</dbReference>
<evidence type="ECO:0000313" key="7">
    <source>
        <dbReference type="EMBL" id="MFD1002699.1"/>
    </source>
</evidence>
<protein>
    <submittedName>
        <fullName evidence="7">S8 family serine peptidase</fullName>
    </submittedName>
</protein>
<dbReference type="PRINTS" id="PR00723">
    <property type="entry name" value="SUBTILISIN"/>
</dbReference>
<dbReference type="PROSITE" id="PS00138">
    <property type="entry name" value="SUBTILASE_SER"/>
    <property type="match status" value="1"/>
</dbReference>
<evidence type="ECO:0000256" key="1">
    <source>
        <dbReference type="ARBA" id="ARBA00011073"/>
    </source>
</evidence>
<proteinExistence type="inferred from homology"/>
<sequence>MKQNFILLPVKTTHALKSEDKSLNPEVKNFFYKLSSPAKTKRLHLHDDDKPLPIKVLDSVSESGAKLVELPLDSLANFQFSFPGIRLVPEVFYKKAIMPSLPLTRLFSAAASKRKSTTVTVTNDQGEPIADASIYAYVDYEKETGIDGKTDERGKLQIRLSKTVKRLEVLLVYPPHSYWPLCLKNVSLEDAITIKVRAIDVTYEDVLRHFYKTPTLPHIRKTIKIGIVDTGIGPHTSLDVEGGACTVAGEGKNDYADCDNHGTHVAGIIGSKQDPVGVAAGVQLYSYRVFPKDGGDASSFSIIKAISKAVEDGCQLINLSIALDESDEATNAQIAEAYSKGVICFAAAGNDGRQAVSYPAAYSLAIAVSAMGRRGTFPAGTEPFIDVKSPYGKDPKNFIAGFSNIGHEIKITAPGVGIMSCYPGNKFQVLSGTSMACPAAVGIAARLLAEEGRIIKRTASAQRADEMIRFLHSKLRQLGFGARYEGQGMFFV</sequence>
<evidence type="ECO:0000256" key="3">
    <source>
        <dbReference type="ARBA" id="ARBA00022801"/>
    </source>
</evidence>
<comment type="caution">
    <text evidence="7">The sequence shown here is derived from an EMBL/GenBank/DDBJ whole genome shotgun (WGS) entry which is preliminary data.</text>
</comment>
<feature type="domain" description="Peptidase S8/S53" evidence="6">
    <location>
        <begin position="221"/>
        <end position="452"/>
    </location>
</feature>
<dbReference type="PROSITE" id="PS00137">
    <property type="entry name" value="SUBTILASE_HIS"/>
    <property type="match status" value="1"/>
</dbReference>
<evidence type="ECO:0000256" key="4">
    <source>
        <dbReference type="ARBA" id="ARBA00022825"/>
    </source>
</evidence>
<feature type="active site" description="Charge relay system" evidence="5">
    <location>
        <position position="229"/>
    </location>
</feature>
<reference evidence="8" key="1">
    <citation type="journal article" date="2019" name="Int. J. Syst. Evol. Microbiol.">
        <title>The Global Catalogue of Microorganisms (GCM) 10K type strain sequencing project: providing services to taxonomists for standard genome sequencing and annotation.</title>
        <authorList>
            <consortium name="The Broad Institute Genomics Platform"/>
            <consortium name="The Broad Institute Genome Sequencing Center for Infectious Disease"/>
            <person name="Wu L."/>
            <person name="Ma J."/>
        </authorList>
    </citation>
    <scope>NUCLEOTIDE SEQUENCE [LARGE SCALE GENOMIC DNA]</scope>
    <source>
        <strain evidence="8">CCUG 58938</strain>
    </source>
</reference>
<dbReference type="InterPro" id="IPR000209">
    <property type="entry name" value="Peptidase_S8/S53_dom"/>
</dbReference>
<keyword evidence="4 5" id="KW-0720">Serine protease</keyword>
<feature type="active site" description="Charge relay system" evidence="5">
    <location>
        <position position="434"/>
    </location>
</feature>
<organism evidence="7 8">
    <name type="scientific">Ohtaekwangia kribbensis</name>
    <dbReference type="NCBI Taxonomy" id="688913"/>
    <lineage>
        <taxon>Bacteria</taxon>
        <taxon>Pseudomonadati</taxon>
        <taxon>Bacteroidota</taxon>
        <taxon>Cytophagia</taxon>
        <taxon>Cytophagales</taxon>
        <taxon>Fulvivirgaceae</taxon>
        <taxon>Ohtaekwangia</taxon>
    </lineage>
</organism>
<keyword evidence="8" id="KW-1185">Reference proteome</keyword>
<dbReference type="EMBL" id="JBHTKA010000013">
    <property type="protein sequence ID" value="MFD1002699.1"/>
    <property type="molecule type" value="Genomic_DNA"/>
</dbReference>
<name>A0ABW3KAG0_9BACT</name>
<dbReference type="PROSITE" id="PS51892">
    <property type="entry name" value="SUBTILASE"/>
    <property type="match status" value="1"/>
</dbReference>
<dbReference type="Pfam" id="PF00082">
    <property type="entry name" value="Peptidase_S8"/>
    <property type="match status" value="1"/>
</dbReference>
<dbReference type="InterPro" id="IPR015500">
    <property type="entry name" value="Peptidase_S8_subtilisin-rel"/>
</dbReference>
<evidence type="ECO:0000259" key="6">
    <source>
        <dbReference type="Pfam" id="PF00082"/>
    </source>
</evidence>
<dbReference type="PANTHER" id="PTHR43806">
    <property type="entry name" value="PEPTIDASE S8"/>
    <property type="match status" value="1"/>
</dbReference>
<feature type="active site" description="Charge relay system" evidence="5">
    <location>
        <position position="261"/>
    </location>
</feature>
<dbReference type="Gene3D" id="3.40.50.200">
    <property type="entry name" value="Peptidase S8/S53 domain"/>
    <property type="match status" value="1"/>
</dbReference>
<keyword evidence="3 5" id="KW-0378">Hydrolase</keyword>
<evidence type="ECO:0000256" key="5">
    <source>
        <dbReference type="PROSITE-ProRule" id="PRU01240"/>
    </source>
</evidence>
<dbReference type="SUPFAM" id="SSF52743">
    <property type="entry name" value="Subtilisin-like"/>
    <property type="match status" value="1"/>
</dbReference>
<dbReference type="RefSeq" id="WP_377584230.1">
    <property type="nucleotide sequence ID" value="NZ_JBHTKA010000013.1"/>
</dbReference>
<dbReference type="InterPro" id="IPR036852">
    <property type="entry name" value="Peptidase_S8/S53_dom_sf"/>
</dbReference>
<dbReference type="PANTHER" id="PTHR43806:SF11">
    <property type="entry name" value="CEREVISIN-RELATED"/>
    <property type="match status" value="1"/>
</dbReference>